<keyword evidence="3" id="KW-1185">Reference proteome</keyword>
<dbReference type="CDD" id="cd00024">
    <property type="entry name" value="CD_CSD"/>
    <property type="match status" value="1"/>
</dbReference>
<evidence type="ECO:0000313" key="2">
    <source>
        <dbReference type="EMBL" id="MBW0526604.1"/>
    </source>
</evidence>
<dbReference type="Pfam" id="PF24626">
    <property type="entry name" value="SH3_Tf2-1"/>
    <property type="match status" value="1"/>
</dbReference>
<evidence type="ECO:0000259" key="1">
    <source>
        <dbReference type="PROSITE" id="PS50013"/>
    </source>
</evidence>
<evidence type="ECO:0000313" key="3">
    <source>
        <dbReference type="Proteomes" id="UP000765509"/>
    </source>
</evidence>
<feature type="domain" description="Chromo" evidence="1">
    <location>
        <begin position="99"/>
        <end position="149"/>
    </location>
</feature>
<dbReference type="EMBL" id="AVOT02032784">
    <property type="protein sequence ID" value="MBW0526604.1"/>
    <property type="molecule type" value="Genomic_DNA"/>
</dbReference>
<dbReference type="AlphaFoldDB" id="A0A9Q3ESU0"/>
<sequence length="163" mass="19090">MTHYWLAILARKRPSSSSRASNNIKTKTPTYKLSKRWLRPFEVLKKIGSHAYHLKLPQQWKSVHPAFYVSLLEPEKQTTIPNQYQLPPQPFIVEEREELEVAHVLDSKLKRGKLWYLVEWKGFSEHPERTNLEPASSLTSSPYLVKDFQAFCPEKNFPNASRV</sequence>
<comment type="caution">
    <text evidence="2">The sequence shown here is derived from an EMBL/GenBank/DDBJ whole genome shotgun (WGS) entry which is preliminary data.</text>
</comment>
<organism evidence="2 3">
    <name type="scientific">Austropuccinia psidii MF-1</name>
    <dbReference type="NCBI Taxonomy" id="1389203"/>
    <lineage>
        <taxon>Eukaryota</taxon>
        <taxon>Fungi</taxon>
        <taxon>Dikarya</taxon>
        <taxon>Basidiomycota</taxon>
        <taxon>Pucciniomycotina</taxon>
        <taxon>Pucciniomycetes</taxon>
        <taxon>Pucciniales</taxon>
        <taxon>Sphaerophragmiaceae</taxon>
        <taxon>Austropuccinia</taxon>
    </lineage>
</organism>
<reference evidence="2" key="1">
    <citation type="submission" date="2021-03" db="EMBL/GenBank/DDBJ databases">
        <title>Draft genome sequence of rust myrtle Austropuccinia psidii MF-1, a brazilian biotype.</title>
        <authorList>
            <person name="Quecine M.C."/>
            <person name="Pachon D.M.R."/>
            <person name="Bonatelli M.L."/>
            <person name="Correr F.H."/>
            <person name="Franceschini L.M."/>
            <person name="Leite T.F."/>
            <person name="Margarido G.R.A."/>
            <person name="Almeida C.A."/>
            <person name="Ferrarezi J.A."/>
            <person name="Labate C.A."/>
        </authorList>
    </citation>
    <scope>NUCLEOTIDE SEQUENCE</scope>
    <source>
        <strain evidence="2">MF-1</strain>
    </source>
</reference>
<dbReference type="Gene3D" id="2.40.50.40">
    <property type="match status" value="1"/>
</dbReference>
<dbReference type="InterPro" id="IPR016197">
    <property type="entry name" value="Chromo-like_dom_sf"/>
</dbReference>
<dbReference type="PROSITE" id="PS50013">
    <property type="entry name" value="CHROMO_2"/>
    <property type="match status" value="1"/>
</dbReference>
<protein>
    <recommendedName>
        <fullName evidence="1">Chromo domain-containing protein</fullName>
    </recommendedName>
</protein>
<dbReference type="InterPro" id="IPR000953">
    <property type="entry name" value="Chromo/chromo_shadow_dom"/>
</dbReference>
<dbReference type="SUPFAM" id="SSF54160">
    <property type="entry name" value="Chromo domain-like"/>
    <property type="match status" value="1"/>
</dbReference>
<dbReference type="GO" id="GO:0006338">
    <property type="term" value="P:chromatin remodeling"/>
    <property type="evidence" value="ECO:0007669"/>
    <property type="project" value="UniProtKB-ARBA"/>
</dbReference>
<dbReference type="Proteomes" id="UP000765509">
    <property type="component" value="Unassembled WGS sequence"/>
</dbReference>
<proteinExistence type="predicted"/>
<dbReference type="InterPro" id="IPR056924">
    <property type="entry name" value="SH3_Tf2-1"/>
</dbReference>
<name>A0A9Q3ESU0_9BASI</name>
<gene>
    <name evidence="2" type="ORF">O181_066319</name>
</gene>
<accession>A0A9Q3ESU0</accession>